<feature type="binding site" description="axial binding residue" evidence="9">
    <location>
        <position position="181"/>
    </location>
    <ligand>
        <name>heme c</name>
        <dbReference type="ChEBI" id="CHEBI:61717"/>
        <label>2</label>
    </ligand>
    <ligandPart>
        <name>Fe</name>
        <dbReference type="ChEBI" id="CHEBI:18248"/>
    </ligandPart>
</feature>
<dbReference type="Pfam" id="PF00034">
    <property type="entry name" value="Cytochrom_C"/>
    <property type="match status" value="2"/>
</dbReference>
<dbReference type="GO" id="GO:0009055">
    <property type="term" value="F:electron transfer activity"/>
    <property type="evidence" value="ECO:0007669"/>
    <property type="project" value="InterPro"/>
</dbReference>
<feature type="domain" description="Cytochrome c" evidence="11">
    <location>
        <begin position="113"/>
        <end position="204"/>
    </location>
</feature>
<accession>A0AA41W3T0</accession>
<feature type="binding site" description="covalent" evidence="8">
    <location>
        <position position="36"/>
    </location>
    <ligand>
        <name>heme c</name>
        <dbReference type="ChEBI" id="CHEBI:61717"/>
        <label>1</label>
    </ligand>
</feature>
<proteinExistence type="predicted"/>
<feature type="binding site" description="covalent" evidence="8">
    <location>
        <position position="134"/>
    </location>
    <ligand>
        <name>heme c</name>
        <dbReference type="ChEBI" id="CHEBI:61717"/>
        <label>2</label>
    </ligand>
</feature>
<protein>
    <submittedName>
        <fullName evidence="12">Cytochrome c4</fullName>
    </submittedName>
</protein>
<feature type="binding site" description="axial binding residue" evidence="9">
    <location>
        <position position="37"/>
    </location>
    <ligand>
        <name>heme c</name>
        <dbReference type="ChEBI" id="CHEBI:61717"/>
        <label>1</label>
    </ligand>
    <ligandPart>
        <name>Fe</name>
        <dbReference type="ChEBI" id="CHEBI:18248"/>
    </ligandPart>
</feature>
<organism evidence="12 13">
    <name type="scientific">Echinimonas agarilytica</name>
    <dbReference type="NCBI Taxonomy" id="1215918"/>
    <lineage>
        <taxon>Bacteria</taxon>
        <taxon>Pseudomonadati</taxon>
        <taxon>Pseudomonadota</taxon>
        <taxon>Gammaproteobacteria</taxon>
        <taxon>Alteromonadales</taxon>
        <taxon>Echinimonadaceae</taxon>
        <taxon>Echinimonas</taxon>
    </lineage>
</organism>
<dbReference type="AlphaFoldDB" id="A0AA41W3T0"/>
<dbReference type="InterPro" id="IPR050597">
    <property type="entry name" value="Cytochrome_c_Oxidase_Subunit"/>
</dbReference>
<dbReference type="Gene3D" id="1.10.760.10">
    <property type="entry name" value="Cytochrome c-like domain"/>
    <property type="match status" value="2"/>
</dbReference>
<comment type="caution">
    <text evidence="12">The sequence shown here is derived from an EMBL/GenBank/DDBJ whole genome shotgun (WGS) entry which is preliminary data.</text>
</comment>
<keyword evidence="10" id="KW-0732">Signal</keyword>
<evidence type="ECO:0000256" key="6">
    <source>
        <dbReference type="ARBA" id="ARBA00022982"/>
    </source>
</evidence>
<comment type="PTM">
    <text evidence="8">Binds 2 heme c groups covalently per subunit.</text>
</comment>
<reference evidence="12 13" key="1">
    <citation type="journal article" date="2013" name="Antonie Van Leeuwenhoek">
        <title>Echinimonas agarilytica gen. nov., sp. nov., a new gammaproteobacterium isolated from the sea urchin Strongylocentrotus intermedius.</title>
        <authorList>
            <person name="Nedashkovskaya O.I."/>
            <person name="Stenkova A.M."/>
            <person name="Zhukova N.V."/>
            <person name="Van Trappen S."/>
            <person name="Lee J.S."/>
            <person name="Kim S.B."/>
        </authorList>
    </citation>
    <scope>NUCLEOTIDE SEQUENCE [LARGE SCALE GENOMIC DNA]</scope>
    <source>
        <strain evidence="12 13">KMM 6351</strain>
    </source>
</reference>
<evidence type="ECO:0000259" key="11">
    <source>
        <dbReference type="PROSITE" id="PS51007"/>
    </source>
</evidence>
<comment type="subcellular location">
    <subcellularLocation>
        <location evidence="1">Periplasm</location>
    </subcellularLocation>
</comment>
<dbReference type="PANTHER" id="PTHR33751:SF9">
    <property type="entry name" value="CYTOCHROME C4"/>
    <property type="match status" value="1"/>
</dbReference>
<dbReference type="GO" id="GO:0042597">
    <property type="term" value="C:periplasmic space"/>
    <property type="evidence" value="ECO:0007669"/>
    <property type="project" value="UniProtKB-SubCell"/>
</dbReference>
<feature type="signal peptide" evidence="10">
    <location>
        <begin position="1"/>
        <end position="20"/>
    </location>
</feature>
<dbReference type="RefSeq" id="WP_251259631.1">
    <property type="nucleotide sequence ID" value="NZ_JAMQGP010000001.1"/>
</dbReference>
<evidence type="ECO:0000256" key="5">
    <source>
        <dbReference type="ARBA" id="ARBA00022764"/>
    </source>
</evidence>
<evidence type="ECO:0000313" key="13">
    <source>
        <dbReference type="Proteomes" id="UP001165393"/>
    </source>
</evidence>
<sequence>MNRIILACIMGLLASTSASALEPAEVEQAAMGCAACHGQNGQAIMDAYPNLAGQHSKYIAKQLREFKSAIMGGEGRANAVMGGMAMPLTEEMMDALAEHYSNMPAQAGSTPESVIEVAQPLYLGGDIERKIAACVACHGPRGNGTELSGFPKISGQNAEYIKLQLTAFRSGERANDLNGMMRDVAQKLTDDEIDALSKYLGGLH</sequence>
<dbReference type="PROSITE" id="PS51007">
    <property type="entry name" value="CYTC"/>
    <property type="match status" value="2"/>
</dbReference>
<feature type="binding site" description="covalent" evidence="8">
    <location>
        <position position="33"/>
    </location>
    <ligand>
        <name>heme c</name>
        <dbReference type="ChEBI" id="CHEBI:61717"/>
        <label>1</label>
    </ligand>
</feature>
<evidence type="ECO:0000256" key="4">
    <source>
        <dbReference type="ARBA" id="ARBA00022723"/>
    </source>
</evidence>
<keyword evidence="3 8" id="KW-0349">Heme</keyword>
<feature type="domain" description="Cytochrome c" evidence="11">
    <location>
        <begin position="18"/>
        <end position="104"/>
    </location>
</feature>
<dbReference type="SUPFAM" id="SSF46626">
    <property type="entry name" value="Cytochrome c"/>
    <property type="match status" value="2"/>
</dbReference>
<evidence type="ECO:0000256" key="9">
    <source>
        <dbReference type="PIRSR" id="PIRSR000005-2"/>
    </source>
</evidence>
<evidence type="ECO:0000256" key="7">
    <source>
        <dbReference type="ARBA" id="ARBA00023004"/>
    </source>
</evidence>
<name>A0AA41W3T0_9GAMM</name>
<keyword evidence="4 9" id="KW-0479">Metal-binding</keyword>
<dbReference type="Proteomes" id="UP001165393">
    <property type="component" value="Unassembled WGS sequence"/>
</dbReference>
<evidence type="ECO:0000256" key="10">
    <source>
        <dbReference type="SAM" id="SignalP"/>
    </source>
</evidence>
<dbReference type="PIRSF" id="PIRSF000005">
    <property type="entry name" value="Cytochrome_c4"/>
    <property type="match status" value="1"/>
</dbReference>
<feature type="binding site" description="covalent" evidence="8">
    <location>
        <position position="137"/>
    </location>
    <ligand>
        <name>heme c</name>
        <dbReference type="ChEBI" id="CHEBI:61717"/>
        <label>2</label>
    </ligand>
</feature>
<dbReference type="InterPro" id="IPR036909">
    <property type="entry name" value="Cyt_c-like_dom_sf"/>
</dbReference>
<feature type="binding site" description="axial binding residue" evidence="9">
    <location>
        <position position="138"/>
    </location>
    <ligand>
        <name>heme c</name>
        <dbReference type="ChEBI" id="CHEBI:61717"/>
        <label>2</label>
    </ligand>
    <ligandPart>
        <name>Fe</name>
        <dbReference type="ChEBI" id="CHEBI:18248"/>
    </ligandPart>
</feature>
<evidence type="ECO:0000256" key="2">
    <source>
        <dbReference type="ARBA" id="ARBA00022448"/>
    </source>
</evidence>
<dbReference type="PANTHER" id="PTHR33751">
    <property type="entry name" value="CBB3-TYPE CYTOCHROME C OXIDASE SUBUNIT FIXP"/>
    <property type="match status" value="1"/>
</dbReference>
<feature type="binding site" description="axial binding residue" evidence="9">
    <location>
        <position position="81"/>
    </location>
    <ligand>
        <name>heme c</name>
        <dbReference type="ChEBI" id="CHEBI:61717"/>
        <label>1</label>
    </ligand>
    <ligandPart>
        <name>Fe</name>
        <dbReference type="ChEBI" id="CHEBI:18248"/>
    </ligandPart>
</feature>
<evidence type="ECO:0000313" key="12">
    <source>
        <dbReference type="EMBL" id="MCM2678286.1"/>
    </source>
</evidence>
<gene>
    <name evidence="12" type="ORF">NAF29_01205</name>
</gene>
<keyword evidence="7 9" id="KW-0408">Iron</keyword>
<dbReference type="InterPro" id="IPR009056">
    <property type="entry name" value="Cyt_c-like_dom"/>
</dbReference>
<keyword evidence="2" id="KW-0813">Transport</keyword>
<keyword evidence="6" id="KW-0249">Electron transport</keyword>
<dbReference type="GO" id="GO:0005506">
    <property type="term" value="F:iron ion binding"/>
    <property type="evidence" value="ECO:0007669"/>
    <property type="project" value="InterPro"/>
</dbReference>
<dbReference type="InterPro" id="IPR024167">
    <property type="entry name" value="Cytochrome_c4-like"/>
</dbReference>
<evidence type="ECO:0000256" key="8">
    <source>
        <dbReference type="PIRSR" id="PIRSR000005-1"/>
    </source>
</evidence>
<keyword evidence="5" id="KW-0574">Periplasm</keyword>
<keyword evidence="13" id="KW-1185">Reference proteome</keyword>
<dbReference type="GO" id="GO:0020037">
    <property type="term" value="F:heme binding"/>
    <property type="evidence" value="ECO:0007669"/>
    <property type="project" value="InterPro"/>
</dbReference>
<evidence type="ECO:0000256" key="3">
    <source>
        <dbReference type="ARBA" id="ARBA00022617"/>
    </source>
</evidence>
<dbReference type="EMBL" id="JAMQGP010000001">
    <property type="protein sequence ID" value="MCM2678286.1"/>
    <property type="molecule type" value="Genomic_DNA"/>
</dbReference>
<feature type="chain" id="PRO_5041292433" evidence="10">
    <location>
        <begin position="21"/>
        <end position="204"/>
    </location>
</feature>
<evidence type="ECO:0000256" key="1">
    <source>
        <dbReference type="ARBA" id="ARBA00004418"/>
    </source>
</evidence>